<sequence>MRCRFSQEHPEEACFCSACHLSSELFPRREDGKIVLPVVPATGDSPLVCADPHPTASRSPLQASVTAPVPFRLPAPLTPDQLPPVTPLASQPVPPITTERANYGHRPRARSNARTIGSGTSTRLRSVTIGTDTNTLLELSIPGSGTSTSNLRPRSRSQSYLTTTTAVSNPYPIPNDTPYPKSSVDSRSKGSASSASLPSASISASTTLNSAPTPPLKFCPPFVSCDRIAIPADSEAAKEGVTMIPWSVRRRKQKYRSGFDNGTGGKGKTMFRYYGPDNEPSGDSSSSANKKR</sequence>
<dbReference type="OrthoDB" id="3050263at2759"/>
<keyword evidence="3" id="KW-1185">Reference proteome</keyword>
<dbReference type="EMBL" id="MU151230">
    <property type="protein sequence ID" value="KAF9446760.1"/>
    <property type="molecule type" value="Genomic_DNA"/>
</dbReference>
<accession>A0A9P5X9V0</accession>
<comment type="caution">
    <text evidence="2">The sequence shown here is derived from an EMBL/GenBank/DDBJ whole genome shotgun (WGS) entry which is preliminary data.</text>
</comment>
<reference evidence="2" key="1">
    <citation type="submission" date="2020-11" db="EMBL/GenBank/DDBJ databases">
        <authorList>
            <consortium name="DOE Joint Genome Institute"/>
            <person name="Ahrendt S."/>
            <person name="Riley R."/>
            <person name="Andreopoulos W."/>
            <person name="Labutti K."/>
            <person name="Pangilinan J."/>
            <person name="Ruiz-Duenas F.J."/>
            <person name="Barrasa J.M."/>
            <person name="Sanchez-Garcia M."/>
            <person name="Camarero S."/>
            <person name="Miyauchi S."/>
            <person name="Serrano A."/>
            <person name="Linde D."/>
            <person name="Babiker R."/>
            <person name="Drula E."/>
            <person name="Ayuso-Fernandez I."/>
            <person name="Pacheco R."/>
            <person name="Padilla G."/>
            <person name="Ferreira P."/>
            <person name="Barriuso J."/>
            <person name="Kellner H."/>
            <person name="Castanera R."/>
            <person name="Alfaro M."/>
            <person name="Ramirez L."/>
            <person name="Pisabarro A.G."/>
            <person name="Kuo A."/>
            <person name="Tritt A."/>
            <person name="Lipzen A."/>
            <person name="He G."/>
            <person name="Yan M."/>
            <person name="Ng V."/>
            <person name="Cullen D."/>
            <person name="Martin F."/>
            <person name="Rosso M.-N."/>
            <person name="Henrissat B."/>
            <person name="Hibbett D."/>
            <person name="Martinez A.T."/>
            <person name="Grigoriev I.V."/>
        </authorList>
    </citation>
    <scope>NUCLEOTIDE SEQUENCE</scope>
    <source>
        <strain evidence="2">MF-IS2</strain>
    </source>
</reference>
<name>A0A9P5X9V0_9AGAR</name>
<evidence type="ECO:0000256" key="1">
    <source>
        <dbReference type="SAM" id="MobiDB-lite"/>
    </source>
</evidence>
<feature type="region of interest" description="Disordered" evidence="1">
    <location>
        <begin position="84"/>
        <end position="210"/>
    </location>
</feature>
<organism evidence="2 3">
    <name type="scientific">Macrolepiota fuliginosa MF-IS2</name>
    <dbReference type="NCBI Taxonomy" id="1400762"/>
    <lineage>
        <taxon>Eukaryota</taxon>
        <taxon>Fungi</taxon>
        <taxon>Dikarya</taxon>
        <taxon>Basidiomycota</taxon>
        <taxon>Agaricomycotina</taxon>
        <taxon>Agaricomycetes</taxon>
        <taxon>Agaricomycetidae</taxon>
        <taxon>Agaricales</taxon>
        <taxon>Agaricineae</taxon>
        <taxon>Agaricaceae</taxon>
        <taxon>Macrolepiota</taxon>
    </lineage>
</organism>
<dbReference type="Proteomes" id="UP000807342">
    <property type="component" value="Unassembled WGS sequence"/>
</dbReference>
<feature type="compositionally biased region" description="Low complexity" evidence="1">
    <location>
        <begin position="182"/>
        <end position="205"/>
    </location>
</feature>
<proteinExistence type="predicted"/>
<protein>
    <submittedName>
        <fullName evidence="2">Uncharacterized protein</fullName>
    </submittedName>
</protein>
<evidence type="ECO:0000313" key="3">
    <source>
        <dbReference type="Proteomes" id="UP000807342"/>
    </source>
</evidence>
<dbReference type="AlphaFoldDB" id="A0A9P5X9V0"/>
<feature type="region of interest" description="Disordered" evidence="1">
    <location>
        <begin position="250"/>
        <end position="292"/>
    </location>
</feature>
<feature type="compositionally biased region" description="Polar residues" evidence="1">
    <location>
        <begin position="281"/>
        <end position="292"/>
    </location>
</feature>
<evidence type="ECO:0000313" key="2">
    <source>
        <dbReference type="EMBL" id="KAF9446760.1"/>
    </source>
</evidence>
<gene>
    <name evidence="2" type="ORF">P691DRAFT_167319</name>
</gene>
<feature type="compositionally biased region" description="Polar residues" evidence="1">
    <location>
        <begin position="112"/>
        <end position="168"/>
    </location>
</feature>